<evidence type="ECO:0000256" key="3">
    <source>
        <dbReference type="ARBA" id="ARBA00022771"/>
    </source>
</evidence>
<feature type="compositionally biased region" description="Low complexity" evidence="6">
    <location>
        <begin position="181"/>
        <end position="198"/>
    </location>
</feature>
<dbReference type="GO" id="GO:0008270">
    <property type="term" value="F:zinc ion binding"/>
    <property type="evidence" value="ECO:0007669"/>
    <property type="project" value="UniProtKB-KW"/>
</dbReference>
<keyword evidence="4" id="KW-0862">Zinc</keyword>
<dbReference type="AlphaFoldDB" id="A0A8E5HMF2"/>
<evidence type="ECO:0000256" key="6">
    <source>
        <dbReference type="SAM" id="MobiDB-lite"/>
    </source>
</evidence>
<evidence type="ECO:0000313" key="8">
    <source>
        <dbReference type="EMBL" id="QUC17978.1"/>
    </source>
</evidence>
<evidence type="ECO:0000259" key="7">
    <source>
        <dbReference type="SMART" id="SM01336"/>
    </source>
</evidence>
<dbReference type="GeneID" id="66062997"/>
<evidence type="ECO:0000256" key="1">
    <source>
        <dbReference type="ARBA" id="ARBA00004123"/>
    </source>
</evidence>
<sequence length="277" mass="30221">MPQYRIEISPNNRAGCKDAVCSKDKVKILKGEIRFGTWVEIQDHGSWAWKHWGCVSGSQLQNLRDECDKGDDGWDFDAIDGYDELGDPKVREKVQRCVRQAHVDAEDFKGDPEKNLPGEKGIRLTAKQRAAKEAAEEDESDGAKPTKKKKTAAKRARKSGDGDGDADSEEDDRKAKKTKAAAKAPPKPAASKARGKGAPVKDEDETEEEEAEEAEEEAAPKASKKTAKARAGPDAKGSSKPGRRPAKKMVAEEESADEKPAGKRQGRRTGRSSRGRA</sequence>
<reference evidence="8" key="1">
    <citation type="submission" date="2020-03" db="EMBL/GenBank/DDBJ databases">
        <title>A mixture of massive structural variations and highly conserved coding sequences in Ustilaginoidea virens genome.</title>
        <authorList>
            <person name="Zhang K."/>
            <person name="Zhao Z."/>
            <person name="Zhang Z."/>
            <person name="Li Y."/>
            <person name="Hsiang T."/>
            <person name="Sun W."/>
        </authorList>
    </citation>
    <scope>NUCLEOTIDE SEQUENCE</scope>
    <source>
        <strain evidence="8">UV-8b</strain>
    </source>
</reference>
<accession>A0A8E5HMF2</accession>
<feature type="compositionally biased region" description="Basic and acidic residues" evidence="6">
    <location>
        <begin position="108"/>
        <end position="122"/>
    </location>
</feature>
<dbReference type="InterPro" id="IPR036957">
    <property type="entry name" value="Znf_PARP_sf"/>
</dbReference>
<keyword evidence="2" id="KW-0479">Metal-binding</keyword>
<feature type="region of interest" description="Disordered" evidence="6">
    <location>
        <begin position="108"/>
        <end position="277"/>
    </location>
</feature>
<dbReference type="OrthoDB" id="429950at2759"/>
<keyword evidence="3" id="KW-0863">Zinc-finger</keyword>
<dbReference type="Pfam" id="PF00645">
    <property type="entry name" value="zf-PARP"/>
    <property type="match status" value="1"/>
</dbReference>
<dbReference type="EMBL" id="CP072754">
    <property type="protein sequence ID" value="QUC17978.1"/>
    <property type="molecule type" value="Genomic_DNA"/>
</dbReference>
<protein>
    <recommendedName>
        <fullName evidence="7">PARP-type domain-containing protein</fullName>
    </recommendedName>
</protein>
<dbReference type="GO" id="GO:0005634">
    <property type="term" value="C:nucleus"/>
    <property type="evidence" value="ECO:0007669"/>
    <property type="project" value="UniProtKB-SubCell"/>
</dbReference>
<feature type="compositionally biased region" description="Basic residues" evidence="6">
    <location>
        <begin position="262"/>
        <end position="277"/>
    </location>
</feature>
<dbReference type="GO" id="GO:0003677">
    <property type="term" value="F:DNA binding"/>
    <property type="evidence" value="ECO:0007669"/>
    <property type="project" value="InterPro"/>
</dbReference>
<evidence type="ECO:0000256" key="5">
    <source>
        <dbReference type="ARBA" id="ARBA00023242"/>
    </source>
</evidence>
<keyword evidence="5" id="KW-0539">Nucleus</keyword>
<feature type="domain" description="PARP-type" evidence="7">
    <location>
        <begin position="7"/>
        <end position="99"/>
    </location>
</feature>
<proteinExistence type="predicted"/>
<dbReference type="RefSeq" id="XP_042995651.1">
    <property type="nucleotide sequence ID" value="XM_043139717.1"/>
</dbReference>
<name>A0A8E5HMF2_USTVR</name>
<dbReference type="Gene3D" id="3.30.1740.10">
    <property type="entry name" value="Zinc finger, PARP-type"/>
    <property type="match status" value="1"/>
</dbReference>
<keyword evidence="9" id="KW-1185">Reference proteome</keyword>
<evidence type="ECO:0000313" key="9">
    <source>
        <dbReference type="Proteomes" id="UP000027002"/>
    </source>
</evidence>
<dbReference type="SUPFAM" id="SSF57716">
    <property type="entry name" value="Glucocorticoid receptor-like (DNA-binding domain)"/>
    <property type="match status" value="1"/>
</dbReference>
<feature type="compositionally biased region" description="Acidic residues" evidence="6">
    <location>
        <begin position="202"/>
        <end position="217"/>
    </location>
</feature>
<evidence type="ECO:0000256" key="4">
    <source>
        <dbReference type="ARBA" id="ARBA00022833"/>
    </source>
</evidence>
<dbReference type="SMART" id="SM01336">
    <property type="entry name" value="zf-PARP"/>
    <property type="match status" value="1"/>
</dbReference>
<feature type="compositionally biased region" description="Basic residues" evidence="6">
    <location>
        <begin position="145"/>
        <end position="157"/>
    </location>
</feature>
<evidence type="ECO:0000256" key="2">
    <source>
        <dbReference type="ARBA" id="ARBA00022723"/>
    </source>
</evidence>
<dbReference type="Proteomes" id="UP000027002">
    <property type="component" value="Chromosome 2"/>
</dbReference>
<organism evidence="8 9">
    <name type="scientific">Ustilaginoidea virens</name>
    <name type="common">Rice false smut fungus</name>
    <name type="synonym">Villosiclava virens</name>
    <dbReference type="NCBI Taxonomy" id="1159556"/>
    <lineage>
        <taxon>Eukaryota</taxon>
        <taxon>Fungi</taxon>
        <taxon>Dikarya</taxon>
        <taxon>Ascomycota</taxon>
        <taxon>Pezizomycotina</taxon>
        <taxon>Sordariomycetes</taxon>
        <taxon>Hypocreomycetidae</taxon>
        <taxon>Hypocreales</taxon>
        <taxon>Clavicipitaceae</taxon>
        <taxon>Ustilaginoidea</taxon>
    </lineage>
</organism>
<dbReference type="InterPro" id="IPR001510">
    <property type="entry name" value="Znf_PARP"/>
</dbReference>
<comment type="subcellular location">
    <subcellularLocation>
        <location evidence="1">Nucleus</location>
    </subcellularLocation>
</comment>
<gene>
    <name evidence="8" type="ORF">UV8b_02219</name>
</gene>
<dbReference type="KEGG" id="uvi:66062997"/>